<evidence type="ECO:0000313" key="6">
    <source>
        <dbReference type="EMBL" id="MBP2112753.1"/>
    </source>
</evidence>
<protein>
    <submittedName>
        <fullName evidence="6">DNA-binding transcriptional MerR regulator</fullName>
    </submittedName>
</protein>
<evidence type="ECO:0000256" key="1">
    <source>
        <dbReference type="ARBA" id="ARBA00022491"/>
    </source>
</evidence>
<dbReference type="PANTHER" id="PTHR30204">
    <property type="entry name" value="REDOX-CYCLING DRUG-SENSING TRANSCRIPTIONAL ACTIVATOR SOXR"/>
    <property type="match status" value="1"/>
</dbReference>
<dbReference type="InterPro" id="IPR011256">
    <property type="entry name" value="Reg_factor_effector_dom_sf"/>
</dbReference>
<name>A0ABS4NRS6_9BACL</name>
<keyword evidence="4" id="KW-0804">Transcription</keyword>
<evidence type="ECO:0000259" key="5">
    <source>
        <dbReference type="PROSITE" id="PS50937"/>
    </source>
</evidence>
<keyword evidence="2" id="KW-0805">Transcription regulation</keyword>
<keyword evidence="1" id="KW-0678">Repressor</keyword>
<dbReference type="SUPFAM" id="SSF55136">
    <property type="entry name" value="Probable bacterial effector-binding domain"/>
    <property type="match status" value="1"/>
</dbReference>
<dbReference type="Gene3D" id="3.20.80.10">
    <property type="entry name" value="Regulatory factor, effector binding domain"/>
    <property type="match status" value="1"/>
</dbReference>
<evidence type="ECO:0000256" key="3">
    <source>
        <dbReference type="ARBA" id="ARBA00023125"/>
    </source>
</evidence>
<reference evidence="6 7" key="1">
    <citation type="submission" date="2021-03" db="EMBL/GenBank/DDBJ databases">
        <title>Genomic Encyclopedia of Type Strains, Phase IV (KMG-IV): sequencing the most valuable type-strain genomes for metagenomic binning, comparative biology and taxonomic classification.</title>
        <authorList>
            <person name="Goeker M."/>
        </authorList>
    </citation>
    <scope>NUCLEOTIDE SEQUENCE [LARGE SCALE GENOMIC DNA]</scope>
    <source>
        <strain evidence="6 7">DSM 101953</strain>
    </source>
</reference>
<dbReference type="RefSeq" id="WP_209873981.1">
    <property type="nucleotide sequence ID" value="NZ_JAGGLV010000008.1"/>
</dbReference>
<dbReference type="InterPro" id="IPR047057">
    <property type="entry name" value="MerR_fam"/>
</dbReference>
<comment type="caution">
    <text evidence="6">The sequence shown here is derived from an EMBL/GenBank/DDBJ whole genome shotgun (WGS) entry which is preliminary data.</text>
</comment>
<evidence type="ECO:0000256" key="2">
    <source>
        <dbReference type="ARBA" id="ARBA00023015"/>
    </source>
</evidence>
<organism evidence="6 7">
    <name type="scientific">Paenibacillus silagei</name>
    <dbReference type="NCBI Taxonomy" id="1670801"/>
    <lineage>
        <taxon>Bacteria</taxon>
        <taxon>Bacillati</taxon>
        <taxon>Bacillota</taxon>
        <taxon>Bacilli</taxon>
        <taxon>Bacillales</taxon>
        <taxon>Paenibacillaceae</taxon>
        <taxon>Paenibacillus</taxon>
    </lineage>
</organism>
<dbReference type="PANTHER" id="PTHR30204:SF69">
    <property type="entry name" value="MERR-FAMILY TRANSCRIPTIONAL REGULATOR"/>
    <property type="match status" value="1"/>
</dbReference>
<dbReference type="InterPro" id="IPR009061">
    <property type="entry name" value="DNA-bd_dom_put_sf"/>
</dbReference>
<keyword evidence="3 6" id="KW-0238">DNA-binding</keyword>
<accession>A0ABS4NRS6</accession>
<dbReference type="SUPFAM" id="SSF46955">
    <property type="entry name" value="Putative DNA-binding domain"/>
    <property type="match status" value="1"/>
</dbReference>
<dbReference type="PROSITE" id="PS50937">
    <property type="entry name" value="HTH_MERR_2"/>
    <property type="match status" value="1"/>
</dbReference>
<sequence>MPKLKNDLMSISAFSKLSRVPRKTLIFYDQIGLFKPAFVAANGYRYYTRSQFDTIGVIYIFKELGMSLEDIREYLERRSPVSTLALLRKQEEVVQLQIAKLTLARQMITQRADNIEHSLNVDTSRRVVIHQERKPLLRSYRVHESRRELNEELWDDFQERLQKENAPAGYPAGAIIGKEDLLRRDGDMISYMFSFLTTQHHEQEYMPEGYYLVSYTRADYEDTERIYPQIFEYMEKHHYVVKGDAYEEFLQDEVVMKHPEDYLVRVMVHIEEPAKS</sequence>
<dbReference type="GO" id="GO:0003677">
    <property type="term" value="F:DNA binding"/>
    <property type="evidence" value="ECO:0007669"/>
    <property type="project" value="UniProtKB-KW"/>
</dbReference>
<dbReference type="Pfam" id="PF13411">
    <property type="entry name" value="MerR_1"/>
    <property type="match status" value="1"/>
</dbReference>
<evidence type="ECO:0000256" key="4">
    <source>
        <dbReference type="ARBA" id="ARBA00023163"/>
    </source>
</evidence>
<feature type="domain" description="HTH merR-type" evidence="5">
    <location>
        <begin position="8"/>
        <end position="77"/>
    </location>
</feature>
<keyword evidence="7" id="KW-1185">Reference proteome</keyword>
<proteinExistence type="predicted"/>
<evidence type="ECO:0000313" key="7">
    <source>
        <dbReference type="Proteomes" id="UP000773462"/>
    </source>
</evidence>
<dbReference type="SMART" id="SM00422">
    <property type="entry name" value="HTH_MERR"/>
    <property type="match status" value="1"/>
</dbReference>
<gene>
    <name evidence="6" type="ORF">J2Z70_002907</name>
</gene>
<dbReference type="Proteomes" id="UP000773462">
    <property type="component" value="Unassembled WGS sequence"/>
</dbReference>
<dbReference type="Gene3D" id="1.10.1660.10">
    <property type="match status" value="1"/>
</dbReference>
<dbReference type="EMBL" id="JAGGLV010000008">
    <property type="protein sequence ID" value="MBP2112753.1"/>
    <property type="molecule type" value="Genomic_DNA"/>
</dbReference>
<dbReference type="InterPro" id="IPR000551">
    <property type="entry name" value="MerR-type_HTH_dom"/>
</dbReference>